<protein>
    <submittedName>
        <fullName evidence="3">Type II toxin-antitoxin system RelE/ParE family toxin</fullName>
    </submittedName>
</protein>
<name>A0ABR9YQ73_9PROT</name>
<gene>
    <name evidence="3" type="ORF">HKD31_14505</name>
</gene>
<dbReference type="PANTHER" id="PTHR35601">
    <property type="entry name" value="TOXIN RELE"/>
    <property type="match status" value="1"/>
</dbReference>
<organism evidence="3 4">
    <name type="scientific">Gluconobacter potus</name>
    <dbReference type="NCBI Taxonomy" id="2724927"/>
    <lineage>
        <taxon>Bacteria</taxon>
        <taxon>Pseudomonadati</taxon>
        <taxon>Pseudomonadota</taxon>
        <taxon>Alphaproteobacteria</taxon>
        <taxon>Acetobacterales</taxon>
        <taxon>Acetobacteraceae</taxon>
        <taxon>Gluconobacter</taxon>
    </lineage>
</organism>
<dbReference type="Proteomes" id="UP000644588">
    <property type="component" value="Unassembled WGS sequence"/>
</dbReference>
<comment type="caution">
    <text evidence="3">The sequence shown here is derived from an EMBL/GenBank/DDBJ whole genome shotgun (WGS) entry which is preliminary data.</text>
</comment>
<dbReference type="InterPro" id="IPR007712">
    <property type="entry name" value="RelE/ParE_toxin"/>
</dbReference>
<dbReference type="PANTHER" id="PTHR35601:SF1">
    <property type="entry name" value="TOXIN RELE"/>
    <property type="match status" value="1"/>
</dbReference>
<keyword evidence="4" id="KW-1185">Reference proteome</keyword>
<dbReference type="Gene3D" id="3.30.2310.20">
    <property type="entry name" value="RelE-like"/>
    <property type="match status" value="1"/>
</dbReference>
<comment type="similarity">
    <text evidence="1">Belongs to the RelE toxin family.</text>
</comment>
<reference evidence="3 4" key="2">
    <citation type="submission" date="2020-11" db="EMBL/GenBank/DDBJ databases">
        <title>Description of novel Gluconobacter species.</title>
        <authorList>
            <person name="Cleenwerck I."/>
            <person name="Cnockaert M."/>
            <person name="Borremans W."/>
            <person name="Wieme A.D."/>
            <person name="De Vuyst L."/>
            <person name="Vandamme P."/>
        </authorList>
    </citation>
    <scope>NUCLEOTIDE SEQUENCE [LARGE SCALE GENOMIC DNA]</scope>
    <source>
        <strain evidence="3 4">R-71646</strain>
    </source>
</reference>
<proteinExistence type="inferred from homology"/>
<dbReference type="NCBIfam" id="TIGR02385">
    <property type="entry name" value="RelE_StbE"/>
    <property type="match status" value="1"/>
</dbReference>
<keyword evidence="2" id="KW-1277">Toxin-antitoxin system</keyword>
<dbReference type="SUPFAM" id="SSF143011">
    <property type="entry name" value="RelE-like"/>
    <property type="match status" value="1"/>
</dbReference>
<sequence length="105" mass="12189">MTDLNAELGKKIYKIKFDDEALEEWDSLDGSIRKKFLNKLRNLEKNPYSPSNALHGPLTGYYKIKLRSDGYRLVYSIEEDKIIIFVISVGKREDNEVYISASNRV</sequence>
<dbReference type="RefSeq" id="WP_194265621.1">
    <property type="nucleotide sequence ID" value="NZ_JABCQF010000017.1"/>
</dbReference>
<dbReference type="Pfam" id="PF05016">
    <property type="entry name" value="ParE_toxin"/>
    <property type="match status" value="1"/>
</dbReference>
<accession>A0ABR9YQ73</accession>
<evidence type="ECO:0000313" key="4">
    <source>
        <dbReference type="Proteomes" id="UP000644588"/>
    </source>
</evidence>
<dbReference type="EMBL" id="JABCQF010000017">
    <property type="protein sequence ID" value="MBF0883934.1"/>
    <property type="molecule type" value="Genomic_DNA"/>
</dbReference>
<reference evidence="4" key="1">
    <citation type="submission" date="2020-04" db="EMBL/GenBank/DDBJ databases">
        <title>Description of novel Gluconacetobacter.</title>
        <authorList>
            <person name="Sombolestani A."/>
        </authorList>
    </citation>
    <scope>NUCLEOTIDE SEQUENCE [LARGE SCALE GENOMIC DNA]</scope>
    <source>
        <strain evidence="4">R-71646</strain>
    </source>
</reference>
<evidence type="ECO:0000256" key="2">
    <source>
        <dbReference type="ARBA" id="ARBA00022649"/>
    </source>
</evidence>
<dbReference type="InterPro" id="IPR035093">
    <property type="entry name" value="RelE/ParE_toxin_dom_sf"/>
</dbReference>
<evidence type="ECO:0000313" key="3">
    <source>
        <dbReference type="EMBL" id="MBF0883934.1"/>
    </source>
</evidence>
<evidence type="ECO:0000256" key="1">
    <source>
        <dbReference type="ARBA" id="ARBA00006226"/>
    </source>
</evidence>